<feature type="domain" description="HTH araC/xylS-type" evidence="4">
    <location>
        <begin position="248"/>
        <end position="346"/>
    </location>
</feature>
<evidence type="ECO:0000256" key="3">
    <source>
        <dbReference type="ARBA" id="ARBA00023163"/>
    </source>
</evidence>
<protein>
    <submittedName>
        <fullName evidence="5">Transcriptional regulator GlxA family with amidase domain</fullName>
    </submittedName>
</protein>
<gene>
    <name evidence="5" type="ORF">FHS02_003885</name>
</gene>
<reference evidence="5 6" key="1">
    <citation type="submission" date="2020-08" db="EMBL/GenBank/DDBJ databases">
        <title>Genomic Encyclopedia of Type Strains, Phase III (KMG-III): the genomes of soil and plant-associated and newly described type strains.</title>
        <authorList>
            <person name="Whitman W."/>
        </authorList>
    </citation>
    <scope>NUCLEOTIDE SEQUENCE [LARGE SCALE GENOMIC DNA]</scope>
    <source>
        <strain evidence="5 6">CECT 7753</strain>
    </source>
</reference>
<dbReference type="AlphaFoldDB" id="A0A7W5HDI5"/>
<evidence type="ECO:0000313" key="5">
    <source>
        <dbReference type="EMBL" id="MBB3223047.1"/>
    </source>
</evidence>
<keyword evidence="3" id="KW-0804">Transcription</keyword>
<dbReference type="GO" id="GO:0043565">
    <property type="term" value="F:sequence-specific DNA binding"/>
    <property type="evidence" value="ECO:0007669"/>
    <property type="project" value="InterPro"/>
</dbReference>
<accession>A0A7W5HDI5</accession>
<dbReference type="Gene3D" id="1.10.10.60">
    <property type="entry name" value="Homeodomain-like"/>
    <property type="match status" value="1"/>
</dbReference>
<evidence type="ECO:0000259" key="4">
    <source>
        <dbReference type="PROSITE" id="PS01124"/>
    </source>
</evidence>
<dbReference type="PROSITE" id="PS01124">
    <property type="entry name" value="HTH_ARAC_FAMILY_2"/>
    <property type="match status" value="1"/>
</dbReference>
<dbReference type="Proteomes" id="UP000584325">
    <property type="component" value="Unassembled WGS sequence"/>
</dbReference>
<organism evidence="5 6">
    <name type="scientific">Pseudoduganella umbonata</name>
    <dbReference type="NCBI Taxonomy" id="864828"/>
    <lineage>
        <taxon>Bacteria</taxon>
        <taxon>Pseudomonadati</taxon>
        <taxon>Pseudomonadota</taxon>
        <taxon>Betaproteobacteria</taxon>
        <taxon>Burkholderiales</taxon>
        <taxon>Oxalobacteraceae</taxon>
        <taxon>Telluria group</taxon>
        <taxon>Pseudoduganella</taxon>
    </lineage>
</organism>
<dbReference type="PROSITE" id="PS00041">
    <property type="entry name" value="HTH_ARAC_FAMILY_1"/>
    <property type="match status" value="1"/>
</dbReference>
<proteinExistence type="predicted"/>
<dbReference type="InterPro" id="IPR018060">
    <property type="entry name" value="HTH_AraC"/>
</dbReference>
<dbReference type="InterPro" id="IPR029062">
    <property type="entry name" value="Class_I_gatase-like"/>
</dbReference>
<dbReference type="InterPro" id="IPR009057">
    <property type="entry name" value="Homeodomain-like_sf"/>
</dbReference>
<keyword evidence="1" id="KW-0805">Transcription regulation</keyword>
<evidence type="ECO:0000256" key="1">
    <source>
        <dbReference type="ARBA" id="ARBA00023015"/>
    </source>
</evidence>
<evidence type="ECO:0000313" key="6">
    <source>
        <dbReference type="Proteomes" id="UP000584325"/>
    </source>
</evidence>
<comment type="caution">
    <text evidence="5">The sequence shown here is derived from an EMBL/GenBank/DDBJ whole genome shotgun (WGS) entry which is preliminary data.</text>
</comment>
<dbReference type="SUPFAM" id="SSF46689">
    <property type="entry name" value="Homeodomain-like"/>
    <property type="match status" value="2"/>
</dbReference>
<sequence length="367" mass="40844">MQYRAASIANMQTNPATQIAPLDVQLLWLPEAMPGNLFAAVDVLNVAVGILRLRKPHLPPPLTWRVITPPGVEAPLNSGIMAGLQKPSPEPLPAARTLIVVPGLATRNAPHMGEIAQSHPEVLAMLHNHALDGGLIAACFTGMVFPARLGLLAGARCAPPWAYQSWMKLHFPDGDFDTDEPMSFHERVFTCVAPGLQTEFISALLGRLLDPDLMEGCLQVLQYQQRRQQITSELSGVWLTPTSDSPVYRATQWLQVNLEQPYNLQTLAEVAATSERTLLRHFRQAVGMTPLEYLHKLRVERAKVMMEVSLHNFHTIASACGYADAGSFRRLFQQATGMNPSVYRERFTLRARRPHWKVEQKSQRALA</sequence>
<dbReference type="InterPro" id="IPR050204">
    <property type="entry name" value="AraC_XylS_family_regulators"/>
</dbReference>
<dbReference type="Pfam" id="PF12833">
    <property type="entry name" value="HTH_18"/>
    <property type="match status" value="1"/>
</dbReference>
<dbReference type="SUPFAM" id="SSF52317">
    <property type="entry name" value="Class I glutamine amidotransferase-like"/>
    <property type="match status" value="1"/>
</dbReference>
<dbReference type="InterPro" id="IPR018062">
    <property type="entry name" value="HTH_AraC-typ_CS"/>
</dbReference>
<dbReference type="PANTHER" id="PTHR46796">
    <property type="entry name" value="HTH-TYPE TRANSCRIPTIONAL ACTIVATOR RHAS-RELATED"/>
    <property type="match status" value="1"/>
</dbReference>
<dbReference type="EMBL" id="JACHXS010000007">
    <property type="protein sequence ID" value="MBB3223047.1"/>
    <property type="molecule type" value="Genomic_DNA"/>
</dbReference>
<dbReference type="Gene3D" id="3.40.50.880">
    <property type="match status" value="1"/>
</dbReference>
<keyword evidence="2" id="KW-0238">DNA-binding</keyword>
<dbReference type="GO" id="GO:0003700">
    <property type="term" value="F:DNA-binding transcription factor activity"/>
    <property type="evidence" value="ECO:0007669"/>
    <property type="project" value="InterPro"/>
</dbReference>
<name>A0A7W5HDI5_9BURK</name>
<dbReference type="RefSeq" id="WP_229422327.1">
    <property type="nucleotide sequence ID" value="NZ_CP040017.1"/>
</dbReference>
<evidence type="ECO:0000256" key="2">
    <source>
        <dbReference type="ARBA" id="ARBA00023125"/>
    </source>
</evidence>
<dbReference type="SMART" id="SM00342">
    <property type="entry name" value="HTH_ARAC"/>
    <property type="match status" value="1"/>
</dbReference>